<evidence type="ECO:0000313" key="12">
    <source>
        <dbReference type="Proteomes" id="UP000887226"/>
    </source>
</evidence>
<evidence type="ECO:0000256" key="4">
    <source>
        <dbReference type="ARBA" id="ARBA00022833"/>
    </source>
</evidence>
<reference evidence="11" key="1">
    <citation type="journal article" date="2021" name="IMA Fungus">
        <title>Genomic characterization of three marine fungi, including Emericellopsis atlantica sp. nov. with signatures of a generalist lifestyle and marine biomass degradation.</title>
        <authorList>
            <person name="Hagestad O.C."/>
            <person name="Hou L."/>
            <person name="Andersen J.H."/>
            <person name="Hansen E.H."/>
            <person name="Altermark B."/>
            <person name="Li C."/>
            <person name="Kuhnert E."/>
            <person name="Cox R.J."/>
            <person name="Crous P.W."/>
            <person name="Spatafora J.W."/>
            <person name="Lail K."/>
            <person name="Amirebrahimi M."/>
            <person name="Lipzen A."/>
            <person name="Pangilinan J."/>
            <person name="Andreopoulos W."/>
            <person name="Hayes R.D."/>
            <person name="Ng V."/>
            <person name="Grigoriev I.V."/>
            <person name="Jackson S.A."/>
            <person name="Sutton T.D.S."/>
            <person name="Dobson A.D.W."/>
            <person name="Rama T."/>
        </authorList>
    </citation>
    <scope>NUCLEOTIDE SEQUENCE</scope>
    <source>
        <strain evidence="11">TRa3180A</strain>
    </source>
</reference>
<dbReference type="GO" id="GO:0005634">
    <property type="term" value="C:nucleus"/>
    <property type="evidence" value="ECO:0007669"/>
    <property type="project" value="UniProtKB-SubCell"/>
</dbReference>
<evidence type="ECO:0000256" key="2">
    <source>
        <dbReference type="ARBA" id="ARBA00022723"/>
    </source>
</evidence>
<evidence type="ECO:0000256" key="6">
    <source>
        <dbReference type="ARBA" id="ARBA00023163"/>
    </source>
</evidence>
<evidence type="ECO:0000256" key="9">
    <source>
        <dbReference type="SAM" id="MobiDB-lite"/>
    </source>
</evidence>
<feature type="region of interest" description="Disordered" evidence="9">
    <location>
        <begin position="790"/>
        <end position="814"/>
    </location>
</feature>
<comment type="subcellular location">
    <subcellularLocation>
        <location evidence="1">Nucleus</location>
    </subcellularLocation>
</comment>
<dbReference type="GO" id="GO:0008270">
    <property type="term" value="F:zinc ion binding"/>
    <property type="evidence" value="ECO:0007669"/>
    <property type="project" value="UniProtKB-KW"/>
</dbReference>
<feature type="region of interest" description="Disordered" evidence="9">
    <location>
        <begin position="1"/>
        <end position="29"/>
    </location>
</feature>
<dbReference type="OrthoDB" id="9368434at2759"/>
<dbReference type="PANTHER" id="PTHR46179:SF13">
    <property type="entry name" value="C2H2-TYPE DOMAIN-CONTAINING PROTEIN"/>
    <property type="match status" value="1"/>
</dbReference>
<keyword evidence="2" id="KW-0479">Metal-binding</keyword>
<dbReference type="SMART" id="SM00355">
    <property type="entry name" value="ZnF_C2H2"/>
    <property type="match status" value="3"/>
</dbReference>
<feature type="compositionally biased region" description="Polar residues" evidence="9">
    <location>
        <begin position="532"/>
        <end position="549"/>
    </location>
</feature>
<keyword evidence="7" id="KW-0539">Nucleus</keyword>
<feature type="region of interest" description="Disordered" evidence="9">
    <location>
        <begin position="322"/>
        <end position="351"/>
    </location>
</feature>
<dbReference type="Proteomes" id="UP000887226">
    <property type="component" value="Unassembled WGS sequence"/>
</dbReference>
<dbReference type="InterPro" id="IPR051061">
    <property type="entry name" value="Zinc_finger_trans_reg"/>
</dbReference>
<dbReference type="GO" id="GO:0006357">
    <property type="term" value="P:regulation of transcription by RNA polymerase II"/>
    <property type="evidence" value="ECO:0007669"/>
    <property type="project" value="TreeGrafter"/>
</dbReference>
<feature type="domain" description="C2H2-type" evidence="10">
    <location>
        <begin position="419"/>
        <end position="448"/>
    </location>
</feature>
<keyword evidence="12" id="KW-1185">Reference proteome</keyword>
<evidence type="ECO:0000256" key="1">
    <source>
        <dbReference type="ARBA" id="ARBA00004123"/>
    </source>
</evidence>
<dbReference type="AlphaFoldDB" id="A0A9P7YU32"/>
<gene>
    <name evidence="11" type="ORF">BJ878DRAFT_334126</name>
</gene>
<proteinExistence type="predicted"/>
<keyword evidence="6" id="KW-0804">Transcription</keyword>
<feature type="compositionally biased region" description="Polar residues" evidence="9">
    <location>
        <begin position="11"/>
        <end position="29"/>
    </location>
</feature>
<keyword evidence="5" id="KW-0805">Transcription regulation</keyword>
<feature type="compositionally biased region" description="Basic and acidic residues" evidence="9">
    <location>
        <begin position="514"/>
        <end position="524"/>
    </location>
</feature>
<dbReference type="Gene3D" id="3.30.160.60">
    <property type="entry name" value="Classic Zinc Finger"/>
    <property type="match status" value="1"/>
</dbReference>
<dbReference type="PROSITE" id="PS00028">
    <property type="entry name" value="ZINC_FINGER_C2H2_1"/>
    <property type="match status" value="1"/>
</dbReference>
<organism evidence="11 12">
    <name type="scientific">Calycina marina</name>
    <dbReference type="NCBI Taxonomy" id="1763456"/>
    <lineage>
        <taxon>Eukaryota</taxon>
        <taxon>Fungi</taxon>
        <taxon>Dikarya</taxon>
        <taxon>Ascomycota</taxon>
        <taxon>Pezizomycotina</taxon>
        <taxon>Leotiomycetes</taxon>
        <taxon>Helotiales</taxon>
        <taxon>Pezizellaceae</taxon>
        <taxon>Calycina</taxon>
    </lineage>
</organism>
<dbReference type="EMBL" id="MU254685">
    <property type="protein sequence ID" value="KAG9239959.1"/>
    <property type="molecule type" value="Genomic_DNA"/>
</dbReference>
<feature type="region of interest" description="Disordered" evidence="9">
    <location>
        <begin position="514"/>
        <end position="549"/>
    </location>
</feature>
<feature type="region of interest" description="Disordered" evidence="9">
    <location>
        <begin position="388"/>
        <end position="418"/>
    </location>
</feature>
<keyword evidence="4" id="KW-0862">Zinc</keyword>
<accession>A0A9P7YU32</accession>
<feature type="compositionally biased region" description="Basic residues" evidence="9">
    <location>
        <begin position="1"/>
        <end position="10"/>
    </location>
</feature>
<dbReference type="PROSITE" id="PS50157">
    <property type="entry name" value="ZINC_FINGER_C2H2_2"/>
    <property type="match status" value="1"/>
</dbReference>
<comment type="caution">
    <text evidence="11">The sequence shown here is derived from an EMBL/GenBank/DDBJ whole genome shotgun (WGS) entry which is preliminary data.</text>
</comment>
<sequence>MSFTHPRRTTKTTSAALTPSTSNMSESPTTLNINMSLRKGSTFHSPLSSPTKESPSTFRVPALPRRSQTTLEDVNDAHQRRIELTIGDIERTLASIEDPSPATRQYFRDEADPVPRGLLDHSVGPATYSKTIMENLTYPADRRVLRSRLNHRSARYADSGLGSSIVTSMASVIDDSCAKQTASAITRSAATHSSTLDNIHRMSVRASNRIHEHILKPLLAKSSLKDYHPIVRDCTRWINEKEVVCLRDLEKTLIFMAPERTKTVKLYLDFCLTSIHCIQATVEYLSDREQTRPSDRPYSNGYFIDLVDQIKQYAQQVQAAKEKQEKGEALGDMDPESTDEVRLHGGLGKNGRPAELVRVKKNGKAYTMTGEPIDLEDDDSKGAIQFKRSLSEEAEDEESAYRSMARRKRSRSAVELSPKRCREPGCDKEFKRPCDLTKHEKTHSRPWKCREVSCKYHDYGWPTEKEMDRHHNDKHSAAPPMYPCKFENCIYKSKRESNCKQHMEKAHGWEYVRSKNNGKNRDGKPVSGGMPTPQSTHMQTPSSHGSVINTPLEDDLNFETGYGDQSAIFQHPQDHLNFPEYTSSTDIDMFGNISPNLQLDFSPASEMQTTSSNQSSYADTMTQDHFQENFHDFQNSSDFSLHDNDDLYNANVQLPTPASNIFQRLSADVFETSGAPYNSPAAHISPVGRGNTMLYTPTSLLETDEGFDDFIPDNSNSLTDSNADFTLYPTSSGSSANSSLAGLFGQGQFTKTTDTANVNFTTEELLNASAQELLNYYAVCEQAARQGNAVSHNNSNHNNDMDIDWPGEDSARFQ</sequence>
<evidence type="ECO:0000313" key="11">
    <source>
        <dbReference type="EMBL" id="KAG9239959.1"/>
    </source>
</evidence>
<evidence type="ECO:0000256" key="8">
    <source>
        <dbReference type="PROSITE-ProRule" id="PRU00042"/>
    </source>
</evidence>
<dbReference type="InterPro" id="IPR013087">
    <property type="entry name" value="Znf_C2H2_type"/>
</dbReference>
<evidence type="ECO:0000256" key="3">
    <source>
        <dbReference type="ARBA" id="ARBA00022771"/>
    </source>
</evidence>
<dbReference type="PANTHER" id="PTHR46179">
    <property type="entry name" value="ZINC FINGER PROTEIN"/>
    <property type="match status" value="1"/>
</dbReference>
<evidence type="ECO:0000256" key="5">
    <source>
        <dbReference type="ARBA" id="ARBA00023015"/>
    </source>
</evidence>
<keyword evidence="3 8" id="KW-0863">Zinc-finger</keyword>
<protein>
    <submittedName>
        <fullName evidence="11">Zinc finger transcription factor ace1</fullName>
    </submittedName>
</protein>
<evidence type="ECO:0000256" key="7">
    <source>
        <dbReference type="ARBA" id="ARBA00023242"/>
    </source>
</evidence>
<evidence type="ECO:0000259" key="10">
    <source>
        <dbReference type="PROSITE" id="PS50157"/>
    </source>
</evidence>
<name>A0A9P7YU32_9HELO</name>